<keyword evidence="3" id="KW-1185">Reference proteome</keyword>
<sequence length="131" mass="15305">MDILIDTHILIWFQEGNEQLDNNRLSLLTDTENQIFVSQISLMELAIKYKLNKLPAFIVDVATVIRQIKIDDFSILPIKDSHVVNYQNIPLYDSHRDPFDRFLVAIAQSKNLALMTSDSKFEHYKDFLHII</sequence>
<proteinExistence type="predicted"/>
<dbReference type="InterPro" id="IPR041705">
    <property type="entry name" value="PIN_Sll0205"/>
</dbReference>
<protein>
    <submittedName>
        <fullName evidence="2">Type II toxin-antitoxin system VapC family toxin</fullName>
    </submittedName>
</protein>
<dbReference type="InterPro" id="IPR052919">
    <property type="entry name" value="TA_system_RNase"/>
</dbReference>
<dbReference type="PANTHER" id="PTHR36173:SF2">
    <property type="entry name" value="RIBONUCLEASE VAPC16"/>
    <property type="match status" value="1"/>
</dbReference>
<reference evidence="2 3" key="1">
    <citation type="submission" date="2018-07" db="EMBL/GenBank/DDBJ databases">
        <title>Genome analysis of Runella aurantiaca.</title>
        <authorList>
            <person name="Yang X."/>
        </authorList>
    </citation>
    <scope>NUCLEOTIDE SEQUENCE [LARGE SCALE GENOMIC DNA]</scope>
    <source>
        <strain evidence="2 3">YX9</strain>
    </source>
</reference>
<dbReference type="InterPro" id="IPR002716">
    <property type="entry name" value="PIN_dom"/>
</dbReference>
<dbReference type="Pfam" id="PF01850">
    <property type="entry name" value="PIN"/>
    <property type="match status" value="1"/>
</dbReference>
<accession>A0A369I889</accession>
<dbReference type="PANTHER" id="PTHR36173">
    <property type="entry name" value="RIBONUCLEASE VAPC16-RELATED"/>
    <property type="match status" value="1"/>
</dbReference>
<dbReference type="OrthoDB" id="9798990at2"/>
<evidence type="ECO:0000313" key="3">
    <source>
        <dbReference type="Proteomes" id="UP000253141"/>
    </source>
</evidence>
<dbReference type="Gene3D" id="3.40.50.1010">
    <property type="entry name" value="5'-nuclease"/>
    <property type="match status" value="1"/>
</dbReference>
<evidence type="ECO:0000259" key="1">
    <source>
        <dbReference type="Pfam" id="PF01850"/>
    </source>
</evidence>
<evidence type="ECO:0000313" key="2">
    <source>
        <dbReference type="EMBL" id="RDB04465.1"/>
    </source>
</evidence>
<comment type="caution">
    <text evidence="2">The sequence shown here is derived from an EMBL/GenBank/DDBJ whole genome shotgun (WGS) entry which is preliminary data.</text>
</comment>
<dbReference type="AlphaFoldDB" id="A0A369I889"/>
<feature type="domain" description="PIN" evidence="1">
    <location>
        <begin position="3"/>
        <end position="125"/>
    </location>
</feature>
<dbReference type="InterPro" id="IPR029060">
    <property type="entry name" value="PIN-like_dom_sf"/>
</dbReference>
<name>A0A369I889_9BACT</name>
<dbReference type="CDD" id="cd09872">
    <property type="entry name" value="PIN_Sll0205-like"/>
    <property type="match status" value="1"/>
</dbReference>
<dbReference type="EMBL" id="QPIW01000016">
    <property type="protein sequence ID" value="RDB04465.1"/>
    <property type="molecule type" value="Genomic_DNA"/>
</dbReference>
<organism evidence="2 3">
    <name type="scientific">Runella aurantiaca</name>
    <dbReference type="NCBI Taxonomy" id="2282308"/>
    <lineage>
        <taxon>Bacteria</taxon>
        <taxon>Pseudomonadati</taxon>
        <taxon>Bacteroidota</taxon>
        <taxon>Cytophagia</taxon>
        <taxon>Cytophagales</taxon>
        <taxon>Spirosomataceae</taxon>
        <taxon>Runella</taxon>
    </lineage>
</organism>
<dbReference type="SUPFAM" id="SSF88723">
    <property type="entry name" value="PIN domain-like"/>
    <property type="match status" value="1"/>
</dbReference>
<gene>
    <name evidence="2" type="ORF">DVG78_18720</name>
</gene>
<dbReference type="RefSeq" id="WP_114462565.1">
    <property type="nucleotide sequence ID" value="NZ_QPIW01000016.1"/>
</dbReference>
<dbReference type="Proteomes" id="UP000253141">
    <property type="component" value="Unassembled WGS sequence"/>
</dbReference>